<dbReference type="InterPro" id="IPR050612">
    <property type="entry name" value="Prok_Mopterin_Oxidored"/>
</dbReference>
<dbReference type="GO" id="GO:0016491">
    <property type="term" value="F:oxidoreductase activity"/>
    <property type="evidence" value="ECO:0007669"/>
    <property type="project" value="InterPro"/>
</dbReference>
<dbReference type="InterPro" id="IPR006657">
    <property type="entry name" value="MoPterin_dinucl-bd_dom"/>
</dbReference>
<dbReference type="GO" id="GO:0043546">
    <property type="term" value="F:molybdopterin cofactor binding"/>
    <property type="evidence" value="ECO:0007669"/>
    <property type="project" value="InterPro"/>
</dbReference>
<feature type="compositionally biased region" description="Low complexity" evidence="5">
    <location>
        <begin position="11"/>
        <end position="29"/>
    </location>
</feature>
<dbReference type="OrthoDB" id="9810782at2"/>
<evidence type="ECO:0000313" key="7">
    <source>
        <dbReference type="EMBL" id="ACL08195.1"/>
    </source>
</evidence>
<reference evidence="7" key="1">
    <citation type="submission" date="2008-10" db="EMBL/GenBank/DDBJ databases">
        <title>Complete sequence of Desulfovibrio vulgaris str. 'Miyazaki F'.</title>
        <authorList>
            <person name="Lucas S."/>
            <person name="Copeland A."/>
            <person name="Lapidus A."/>
            <person name="Glavina del Rio T."/>
            <person name="Dalin E."/>
            <person name="Tice H."/>
            <person name="Bruce D."/>
            <person name="Goodwin L."/>
            <person name="Pitluck S."/>
            <person name="Sims D."/>
            <person name="Brettin T."/>
            <person name="Detter J.C."/>
            <person name="Han C."/>
            <person name="Larimer F."/>
            <person name="Land M."/>
            <person name="Hauser L."/>
            <person name="Kyrpides N."/>
            <person name="Mikhailova N."/>
            <person name="Hazen T.C."/>
            <person name="Richardson P."/>
        </authorList>
    </citation>
    <scope>NUCLEOTIDE SEQUENCE</scope>
    <source>
        <strain evidence="7">Miyazaki F</strain>
    </source>
</reference>
<dbReference type="Pfam" id="PF00117">
    <property type="entry name" value="GATase"/>
    <property type="match status" value="1"/>
</dbReference>
<dbReference type="PROSITE" id="PS51669">
    <property type="entry name" value="4FE4S_MOW_BIS_MGD"/>
    <property type="match status" value="1"/>
</dbReference>
<evidence type="ECO:0000256" key="4">
    <source>
        <dbReference type="ARBA" id="ARBA00023014"/>
    </source>
</evidence>
<accession>B8DLD3</accession>
<feature type="region of interest" description="Disordered" evidence="5">
    <location>
        <begin position="1"/>
        <end position="35"/>
    </location>
</feature>
<dbReference type="PANTHER" id="PTHR43742">
    <property type="entry name" value="TRIMETHYLAMINE-N-OXIDE REDUCTASE"/>
    <property type="match status" value="1"/>
</dbReference>
<dbReference type="InterPro" id="IPR029062">
    <property type="entry name" value="Class_I_gatase-like"/>
</dbReference>
<dbReference type="Gene3D" id="2.20.25.90">
    <property type="entry name" value="ADC-like domains"/>
    <property type="match status" value="1"/>
</dbReference>
<dbReference type="STRING" id="883.DvMF_1245"/>
<gene>
    <name evidence="7" type="ordered locus">DvMF_1245</name>
</gene>
<dbReference type="EMBL" id="CP001197">
    <property type="protein sequence ID" value="ACL08195.1"/>
    <property type="molecule type" value="Genomic_DNA"/>
</dbReference>
<dbReference type="Pfam" id="PF01568">
    <property type="entry name" value="Molydop_binding"/>
    <property type="match status" value="1"/>
</dbReference>
<dbReference type="Gene3D" id="3.40.228.10">
    <property type="entry name" value="Dimethylsulfoxide Reductase, domain 2"/>
    <property type="match status" value="1"/>
</dbReference>
<dbReference type="Gene3D" id="3.40.50.740">
    <property type="match status" value="1"/>
</dbReference>
<dbReference type="Gene3D" id="2.40.40.20">
    <property type="match status" value="1"/>
</dbReference>
<evidence type="ECO:0000256" key="2">
    <source>
        <dbReference type="ARBA" id="ARBA00022723"/>
    </source>
</evidence>
<dbReference type="HOGENOM" id="CLU_000422_13_3_7"/>
<protein>
    <submittedName>
        <fullName evidence="7">Molybdopterin oxidoreductase</fullName>
    </submittedName>
</protein>
<evidence type="ECO:0000256" key="1">
    <source>
        <dbReference type="ARBA" id="ARBA00010312"/>
    </source>
</evidence>
<comment type="similarity">
    <text evidence="1">Belongs to the prokaryotic molybdopterin-containing oxidoreductase family.</text>
</comment>
<dbReference type="SUPFAM" id="SSF52317">
    <property type="entry name" value="Class I glutamine amidotransferase-like"/>
    <property type="match status" value="1"/>
</dbReference>
<dbReference type="InterPro" id="IPR044992">
    <property type="entry name" value="ChyE-like"/>
</dbReference>
<dbReference type="Gene3D" id="3.30.2070.10">
    <property type="entry name" value="Formate dehydrogenase/DMSO reductase"/>
    <property type="match status" value="1"/>
</dbReference>
<dbReference type="eggNOG" id="COG0518">
    <property type="taxonomic scope" value="Bacteria"/>
</dbReference>
<proteinExistence type="inferred from homology"/>
<name>B8DLD3_NITV9</name>
<dbReference type="PANTHER" id="PTHR43742:SF6">
    <property type="entry name" value="OXIDOREDUCTASE YYAE-RELATED"/>
    <property type="match status" value="1"/>
</dbReference>
<evidence type="ECO:0000256" key="3">
    <source>
        <dbReference type="ARBA" id="ARBA00023004"/>
    </source>
</evidence>
<organism evidence="7">
    <name type="scientific">Nitratidesulfovibrio vulgaris (strain DSM 19637 / Miyazaki F)</name>
    <name type="common">Desulfovibrio vulgaris</name>
    <dbReference type="NCBI Taxonomy" id="883"/>
    <lineage>
        <taxon>Bacteria</taxon>
        <taxon>Pseudomonadati</taxon>
        <taxon>Thermodesulfobacteriota</taxon>
        <taxon>Desulfovibrionia</taxon>
        <taxon>Desulfovibrionales</taxon>
        <taxon>Desulfovibrionaceae</taxon>
        <taxon>Nitratidesulfovibrio</taxon>
    </lineage>
</organism>
<dbReference type="Gene3D" id="3.40.50.880">
    <property type="match status" value="1"/>
</dbReference>
<evidence type="ECO:0000259" key="6">
    <source>
        <dbReference type="PROSITE" id="PS51669"/>
    </source>
</evidence>
<dbReference type="InterPro" id="IPR006656">
    <property type="entry name" value="Mopterin_OxRdtase"/>
</dbReference>
<dbReference type="SUPFAM" id="SSF53706">
    <property type="entry name" value="Formate dehydrogenase/DMSO reductase, domains 1-3"/>
    <property type="match status" value="1"/>
</dbReference>
<keyword evidence="4" id="KW-0411">Iron-sulfur</keyword>
<dbReference type="InterPro" id="IPR009010">
    <property type="entry name" value="Asp_de-COase-like_dom_sf"/>
</dbReference>
<keyword evidence="3" id="KW-0408">Iron</keyword>
<sequence>MRSTSAHATYAPHTTGATHTSHTTGATPGRSSGHAAGHACIEQRIITSCTRDCPNSCGLVATVRDGRLVRLAGDPDHPLTRGKACVKAQRYVKRVYSPERITHPLLRDHRHQPWRRATWDEALDRIAARMAAIRDESGTEAILYYQGYGERTALKLLNRYFFNLFGGVTTLRGSLCGGTGQGSQNLDFGQRVSHDPLDHCNSNSLILWGRNPASTQISLVPILRDIRKRGGTVVLVDPVRNRSAPLADRHTAPRAGTDAFLAMAVTKLIVRAGGEDREFMERHAEGAAEYLRILDRYTVDDLCARCGVNVADAEFLADTMLRQRPTSILLGWGMHRHEAAHLSIRAVDALGAISGNIGVPGGGVSQGFEEYGPYDQQYWGDGLNPPRRTLLLPEIGREILDARDPEIRMIMVTAGNPACMAADAGAVARAFRKAEFVVYSGHFMDDTADLAHVFLPATTFLEEDDVMASYGHNYVGPVNRAIEPVDECRSEFMMFHDLAARFPFADRFRRGVDEWLHDLCAPVWAQGCTPERLRAGACRLDAPMAPYADRTFPTPSGKFRFMTDFDPAGLGAVEPGYPYRLLTIAPHGYICSERTMAGHDALTEVALATEEAARLGLSDGAVVRVESSVGAVKAILRTADGQRPDILVAERGGWNKAGHGLNLLTRALSSRVGCGTPYYETGVRVAPWPDDGVTGLRVLVVQPGNDAPGGSFCKELACCGAALTTLRTGREDALPPRDEALAGYDAMVVLGGHQHCRDDEGSPHFPHLMDLLRAFDAAGRPVAGICLGAQLLARAHGGRPWTKGAPEFGFVPLAPTEAGLTDPVLGPVLSGALPLPRLMSFHADTFDLPEGGALLVQGARCRNQCFRVGNASYGFRFHLEVDSSTVEGWVEMLRKGRMSEYAACREKFGGAYFDELARDMPLLVEASEAFCRKVAAAWLGLARRQVD</sequence>
<dbReference type="InterPro" id="IPR017926">
    <property type="entry name" value="GATASE"/>
</dbReference>
<feature type="domain" description="4Fe-4S Mo/W bis-MGD-type" evidence="6">
    <location>
        <begin position="42"/>
        <end position="99"/>
    </location>
</feature>
<dbReference type="CDD" id="cd01741">
    <property type="entry name" value="GATase1_1"/>
    <property type="match status" value="1"/>
</dbReference>
<dbReference type="Pfam" id="PF04879">
    <property type="entry name" value="Molybdop_Fe4S4"/>
    <property type="match status" value="1"/>
</dbReference>
<dbReference type="InterPro" id="IPR006963">
    <property type="entry name" value="Mopterin_OxRdtase_4Fe-4S_dom"/>
</dbReference>
<dbReference type="AlphaFoldDB" id="B8DLD3"/>
<evidence type="ECO:0000256" key="5">
    <source>
        <dbReference type="SAM" id="MobiDB-lite"/>
    </source>
</evidence>
<dbReference type="eggNOG" id="COG0243">
    <property type="taxonomic scope" value="Bacteria"/>
</dbReference>
<keyword evidence="2" id="KW-0479">Metal-binding</keyword>
<dbReference type="PROSITE" id="PS51273">
    <property type="entry name" value="GATASE_TYPE_1"/>
    <property type="match status" value="1"/>
</dbReference>
<dbReference type="KEGG" id="dvm:DvMF_1245"/>
<dbReference type="GO" id="GO:0051536">
    <property type="term" value="F:iron-sulfur cluster binding"/>
    <property type="evidence" value="ECO:0007669"/>
    <property type="project" value="UniProtKB-KW"/>
</dbReference>
<dbReference type="SMART" id="SM00926">
    <property type="entry name" value="Molybdop_Fe4S4"/>
    <property type="match status" value="1"/>
</dbReference>
<dbReference type="GO" id="GO:0046872">
    <property type="term" value="F:metal ion binding"/>
    <property type="evidence" value="ECO:0007669"/>
    <property type="project" value="UniProtKB-KW"/>
</dbReference>
<dbReference type="Pfam" id="PF00384">
    <property type="entry name" value="Molybdopterin"/>
    <property type="match status" value="1"/>
</dbReference>
<dbReference type="SUPFAM" id="SSF50692">
    <property type="entry name" value="ADC-like"/>
    <property type="match status" value="1"/>
</dbReference>